<dbReference type="Pfam" id="PF05721">
    <property type="entry name" value="PhyH"/>
    <property type="match status" value="1"/>
</dbReference>
<comment type="caution">
    <text evidence="1">The sequence shown here is derived from an EMBL/GenBank/DDBJ whole genome shotgun (WGS) entry which is preliminary data.</text>
</comment>
<sequence length="321" mass="35909">MGGRRVFTQAEIDHFHRDGIIVARGVIQGEELAALRAAADRVVEEGMADTAQAEHRYRANNQGVPTYFRSERMWDRDPAFQAVTVNPTLLTCFGQLIGHPFMPVVDSFVCKIPEGDLPIHWHQDPPYGDPEWTTTHPVPNIDADIYLDHSTVENGCVWVIPGHHLVGHVEVENFSEQALFEELGAVPVEMEPGDVSFHCISAPHGSAGNRTGDLRRTFYIHYLNAETQYQCYGQKDRIQKLKDRQGLFDARALAAVQEMIATRSALGYGGLEGSSLRLNEEGFEFTGEPGTPPRYWGTLIAAMSEDEIRRKKSLAYLTESE</sequence>
<proteinExistence type="predicted"/>
<dbReference type="GO" id="GO:0005506">
    <property type="term" value="F:iron ion binding"/>
    <property type="evidence" value="ECO:0007669"/>
    <property type="project" value="UniProtKB-ARBA"/>
</dbReference>
<protein>
    <submittedName>
        <fullName evidence="1">Phytanoyl-CoA dioxygenase family protein</fullName>
    </submittedName>
</protein>
<dbReference type="EMBL" id="VXMH01000033">
    <property type="protein sequence ID" value="MYC94774.1"/>
    <property type="molecule type" value="Genomic_DNA"/>
</dbReference>
<dbReference type="InterPro" id="IPR008775">
    <property type="entry name" value="Phytyl_CoA_dOase-like"/>
</dbReference>
<dbReference type="PANTHER" id="PTHR20883:SF48">
    <property type="entry name" value="ECTOINE DIOXYGENASE"/>
    <property type="match status" value="1"/>
</dbReference>
<evidence type="ECO:0000313" key="1">
    <source>
        <dbReference type="EMBL" id="MYC94774.1"/>
    </source>
</evidence>
<reference evidence="1" key="1">
    <citation type="submission" date="2019-09" db="EMBL/GenBank/DDBJ databases">
        <title>Characterisation of the sponge microbiome using genome-centric metagenomics.</title>
        <authorList>
            <person name="Engelberts J.P."/>
            <person name="Robbins S.J."/>
            <person name="De Goeij J.M."/>
            <person name="Aranda M."/>
            <person name="Bell S.C."/>
            <person name="Webster N.S."/>
        </authorList>
    </citation>
    <scope>NUCLEOTIDE SEQUENCE</scope>
    <source>
        <strain evidence="1">SB0661_bin_32</strain>
    </source>
</reference>
<name>A0A6B1D5F0_9CHLR</name>
<keyword evidence="1" id="KW-0560">Oxidoreductase</keyword>
<gene>
    <name evidence="1" type="ORF">F4X14_07365</name>
</gene>
<accession>A0A6B1D5F0</accession>
<dbReference type="GO" id="GO:0016706">
    <property type="term" value="F:2-oxoglutarate-dependent dioxygenase activity"/>
    <property type="evidence" value="ECO:0007669"/>
    <property type="project" value="UniProtKB-ARBA"/>
</dbReference>
<keyword evidence="1" id="KW-0223">Dioxygenase</keyword>
<dbReference type="AlphaFoldDB" id="A0A6B1D5F0"/>
<dbReference type="Gene3D" id="2.60.120.620">
    <property type="entry name" value="q2cbj1_9rhob like domain"/>
    <property type="match status" value="1"/>
</dbReference>
<dbReference type="SUPFAM" id="SSF51197">
    <property type="entry name" value="Clavaminate synthase-like"/>
    <property type="match status" value="1"/>
</dbReference>
<dbReference type="PANTHER" id="PTHR20883">
    <property type="entry name" value="PHYTANOYL-COA DIOXYGENASE DOMAIN CONTAINING 1"/>
    <property type="match status" value="1"/>
</dbReference>
<organism evidence="1">
    <name type="scientific">Caldilineaceae bacterium SB0661_bin_32</name>
    <dbReference type="NCBI Taxonomy" id="2605255"/>
    <lineage>
        <taxon>Bacteria</taxon>
        <taxon>Bacillati</taxon>
        <taxon>Chloroflexota</taxon>
        <taxon>Caldilineae</taxon>
        <taxon>Caldilineales</taxon>
        <taxon>Caldilineaceae</taxon>
    </lineage>
</organism>